<gene>
    <name evidence="1" type="ORF">A3A26_00875</name>
</gene>
<reference evidence="1 2" key="1">
    <citation type="journal article" date="2016" name="Nat. Commun.">
        <title>Thousands of microbial genomes shed light on interconnected biogeochemical processes in an aquifer system.</title>
        <authorList>
            <person name="Anantharaman K."/>
            <person name="Brown C.T."/>
            <person name="Hug L.A."/>
            <person name="Sharon I."/>
            <person name="Castelle C.J."/>
            <person name="Probst A.J."/>
            <person name="Thomas B.C."/>
            <person name="Singh A."/>
            <person name="Wilkins M.J."/>
            <person name="Karaoz U."/>
            <person name="Brodie E.L."/>
            <person name="Williams K.H."/>
            <person name="Hubbard S.S."/>
            <person name="Banfield J.F."/>
        </authorList>
    </citation>
    <scope>NUCLEOTIDE SEQUENCE [LARGE SCALE GENOMIC DNA]</scope>
</reference>
<dbReference type="EMBL" id="MHWG01000001">
    <property type="protein sequence ID" value="OHB06369.1"/>
    <property type="molecule type" value="Genomic_DNA"/>
</dbReference>
<proteinExistence type="predicted"/>
<evidence type="ECO:0000313" key="2">
    <source>
        <dbReference type="Proteomes" id="UP000177068"/>
    </source>
</evidence>
<organism evidence="1 2">
    <name type="scientific">Candidatus Zambryskibacteria bacterium RIFCSPLOWO2_01_FULL_47_14</name>
    <dbReference type="NCBI Taxonomy" id="1802763"/>
    <lineage>
        <taxon>Bacteria</taxon>
        <taxon>Candidatus Zambryskiibacteriota</taxon>
    </lineage>
</organism>
<comment type="caution">
    <text evidence="1">The sequence shown here is derived from an EMBL/GenBank/DDBJ whole genome shotgun (WGS) entry which is preliminary data.</text>
</comment>
<evidence type="ECO:0000313" key="1">
    <source>
        <dbReference type="EMBL" id="OHB06369.1"/>
    </source>
</evidence>
<name>A0A1G2UAD9_9BACT</name>
<dbReference type="Proteomes" id="UP000177068">
    <property type="component" value="Unassembled WGS sequence"/>
</dbReference>
<protein>
    <submittedName>
        <fullName evidence="1">Uncharacterized protein</fullName>
    </submittedName>
</protein>
<accession>A0A1G2UAD9</accession>
<sequence>MFITEQDTELVEYLETEFGKHGIFQHGLPLGIGLLDITTNSEDLNAFIWSMQNALKAAEMGRKTETDEEIRTFLSDMQGLRKDEESDWELHRFWQSSAKYKGSFQQVWIWRHKKEGTYRSRIEPFSQSTQRASMLATTCMIRAKCNFVETENVARERLLKELDDRQQKQYVLTDSFIEIGRSGVLYILRRNRPTLALRSVREKGKEHEADLLCALCMHPLAYYTGSWAGVMPPSDEILAHLFHIRSDEHRYWKVCNQHRASSYLSGL</sequence>
<dbReference type="AlphaFoldDB" id="A0A1G2UAD9"/>